<protein>
    <submittedName>
        <fullName evidence="1">Uncharacterized protein</fullName>
    </submittedName>
</protein>
<dbReference type="AlphaFoldDB" id="A0A0C9V707"/>
<dbReference type="HOGENOM" id="CLU_413379_0_0_1"/>
<accession>A0A0C9V707</accession>
<evidence type="ECO:0000313" key="1">
    <source>
        <dbReference type="EMBL" id="KIJ61424.1"/>
    </source>
</evidence>
<organism evidence="1 2">
    <name type="scientific">Hydnomerulius pinastri MD-312</name>
    <dbReference type="NCBI Taxonomy" id="994086"/>
    <lineage>
        <taxon>Eukaryota</taxon>
        <taxon>Fungi</taxon>
        <taxon>Dikarya</taxon>
        <taxon>Basidiomycota</taxon>
        <taxon>Agaricomycotina</taxon>
        <taxon>Agaricomycetes</taxon>
        <taxon>Agaricomycetidae</taxon>
        <taxon>Boletales</taxon>
        <taxon>Boletales incertae sedis</taxon>
        <taxon>Leucogyrophana</taxon>
    </lineage>
</organism>
<name>A0A0C9V707_9AGAM</name>
<keyword evidence="2" id="KW-1185">Reference proteome</keyword>
<proteinExistence type="predicted"/>
<gene>
    <name evidence="1" type="ORF">HYDPIDRAFT_115886</name>
</gene>
<sequence>MSNITLSNAEDVLGAPEPRLSQNLTRLFAKLLERNQDPLFVEIYTSNIQSKLEECISTDEAVGFSAFARACLGAGIVKAMFELSTLHVYSKAHPKERYIAQSNAFAILQGLVQCGNLAERYILLDQMLKLGVVDVLLQKLDHPLCIIRECAVRVAMTLSTKSMLGEKIPAATAAEIMVAMCKVALEGPSSYVEEMESPTTGWQNALISQLEGGVLRYYATVQEGSMRAIHGLLCTSPLPSRKFCLDLLKKKPEVLDLLFDCAILPRPPSYPETEASSLACESVALLFQWPSHIVPGVSTPVDSTFKAQEWKAMSQCLTILTSREEWAEKIIEVWMRVEEEDLLPVKRSLNVKTDYLKQDPSEDDPFMLVLIQRGTSRVAMLRLIATLSHAAESCGVTNAEIESFLRIAYVASTKIKARPECCTETQLFTHIERTLEASRAPEYASVLEINMNPPFHIAEEGVLGPTALARLLVVLAQRKAFDTIQGLKKAPNGLSSSTSLNHVQQITHPDVIRRFLTIALQRVRATAQKGRDKVGTGKLIEAQTAFKGAAELAAALVAFDTHTQGLYIKEIRGARKELVLALGNASEMALRQKHYQQALNFGHGAVTVAENIPAAEDLDPKIMAKNKRRVQQAQAAMV</sequence>
<dbReference type="Proteomes" id="UP000053820">
    <property type="component" value="Unassembled WGS sequence"/>
</dbReference>
<dbReference type="OrthoDB" id="2932645at2759"/>
<evidence type="ECO:0000313" key="2">
    <source>
        <dbReference type="Proteomes" id="UP000053820"/>
    </source>
</evidence>
<dbReference type="EMBL" id="KN839862">
    <property type="protein sequence ID" value="KIJ61424.1"/>
    <property type="molecule type" value="Genomic_DNA"/>
</dbReference>
<reference evidence="1 2" key="1">
    <citation type="submission" date="2014-04" db="EMBL/GenBank/DDBJ databases">
        <title>Evolutionary Origins and Diversification of the Mycorrhizal Mutualists.</title>
        <authorList>
            <consortium name="DOE Joint Genome Institute"/>
            <consortium name="Mycorrhizal Genomics Consortium"/>
            <person name="Kohler A."/>
            <person name="Kuo A."/>
            <person name="Nagy L.G."/>
            <person name="Floudas D."/>
            <person name="Copeland A."/>
            <person name="Barry K.W."/>
            <person name="Cichocki N."/>
            <person name="Veneault-Fourrey C."/>
            <person name="LaButti K."/>
            <person name="Lindquist E.A."/>
            <person name="Lipzen A."/>
            <person name="Lundell T."/>
            <person name="Morin E."/>
            <person name="Murat C."/>
            <person name="Riley R."/>
            <person name="Ohm R."/>
            <person name="Sun H."/>
            <person name="Tunlid A."/>
            <person name="Henrissat B."/>
            <person name="Grigoriev I.V."/>
            <person name="Hibbett D.S."/>
            <person name="Martin F."/>
        </authorList>
    </citation>
    <scope>NUCLEOTIDE SEQUENCE [LARGE SCALE GENOMIC DNA]</scope>
    <source>
        <strain evidence="1 2">MD-312</strain>
    </source>
</reference>